<dbReference type="AlphaFoldDB" id="A0AAF0FS06"/>
<dbReference type="GeneID" id="79949400"/>
<gene>
    <name evidence="2" type="ORF">L1994_03350</name>
</gene>
<feature type="region of interest" description="Disordered" evidence="1">
    <location>
        <begin position="265"/>
        <end position="291"/>
    </location>
</feature>
<evidence type="ECO:0000256" key="1">
    <source>
        <dbReference type="SAM" id="MobiDB-lite"/>
    </source>
</evidence>
<dbReference type="EMBL" id="CP091092">
    <property type="protein sequence ID" value="WFN37439.1"/>
    <property type="molecule type" value="Genomic_DNA"/>
</dbReference>
<accession>A0AAF0FS06</accession>
<dbReference type="Proteomes" id="UP001218895">
    <property type="component" value="Chromosome"/>
</dbReference>
<proteinExistence type="predicted"/>
<feature type="compositionally biased region" description="Basic and acidic residues" evidence="1">
    <location>
        <begin position="282"/>
        <end position="291"/>
    </location>
</feature>
<sequence>MEVIKMEIKLERNISVKSYEAIMEIASFNKDYDFLLPVLKLEEEGGITAEQVNTKLLNKIPNNIMGKRLLDRIEQYKLIEKGSSLIKKESVKIEQNNHSEYLTYDRNDRGEKFVNLLKSKKFMDTYEDFDEELLNSLTQLGLLKFKPDEYDQYSRSYYSQSYKCKPLLISSWPYTPKNEEENQLFSSLESMGFIERVSQNNHNAKSFEFENLKDNNNNNYTLTEIGRKALETGKIPIPEKGLFVLYTTEDPVFREKLIACEPKSENKRQDFEEKSRKNAQNENKKNKNQKFENPEWLKQIIKSLQNSPKIVELDAQNREEIQLLNIEGEVNHSEQSKKISISLKFSSKQSPEMEVYTSTYDKRKKEETKIKSVCQPAINISLLEILKKMVAEHASDIIEFENEPTLLIKFSEIKNNPSEINSGKKSLKIKSPVIEGFGTFNDVSIQNITLLPKTLEDAVLWSNSLISSSINYYIDRDSYNALCEKVILRFKERFDYDELMKGVSSFNELKNEIIEVKDKNPQKYWYFTAPELLTFKRVK</sequence>
<evidence type="ECO:0000313" key="2">
    <source>
        <dbReference type="EMBL" id="WFN37439.1"/>
    </source>
</evidence>
<dbReference type="KEGG" id="manq:L1994_03350"/>
<keyword evidence="3" id="KW-1185">Reference proteome</keyword>
<reference evidence="2" key="1">
    <citation type="submission" date="2022-01" db="EMBL/GenBank/DDBJ databases">
        <title>Complete genome of Methanomicrobium antiquum DSM 21220.</title>
        <authorList>
            <person name="Chen S.-C."/>
            <person name="You Y.-T."/>
            <person name="Zhou Y.-Z."/>
            <person name="Lai M.-C."/>
        </authorList>
    </citation>
    <scope>NUCLEOTIDE SEQUENCE</scope>
    <source>
        <strain evidence="2">DSM 21220</strain>
    </source>
</reference>
<organism evidence="2 3">
    <name type="scientific">Methanomicrobium antiquum</name>
    <dbReference type="NCBI Taxonomy" id="487686"/>
    <lineage>
        <taxon>Archaea</taxon>
        <taxon>Methanobacteriati</taxon>
        <taxon>Methanobacteriota</taxon>
        <taxon>Stenosarchaea group</taxon>
        <taxon>Methanomicrobia</taxon>
        <taxon>Methanomicrobiales</taxon>
        <taxon>Methanomicrobiaceae</taxon>
        <taxon>Methanomicrobium</taxon>
    </lineage>
</organism>
<name>A0AAF0FS06_9EURY</name>
<evidence type="ECO:0000313" key="3">
    <source>
        <dbReference type="Proteomes" id="UP001218895"/>
    </source>
</evidence>
<dbReference type="RefSeq" id="WP_278100279.1">
    <property type="nucleotide sequence ID" value="NZ_CP091092.1"/>
</dbReference>
<protein>
    <submittedName>
        <fullName evidence="2">Uncharacterized protein</fullName>
    </submittedName>
</protein>
<feature type="compositionally biased region" description="Basic and acidic residues" evidence="1">
    <location>
        <begin position="265"/>
        <end position="276"/>
    </location>
</feature>